<evidence type="ECO:0000256" key="1">
    <source>
        <dbReference type="SAM" id="MobiDB-lite"/>
    </source>
</evidence>
<protein>
    <recommendedName>
        <fullName evidence="4">AAA+ family ATPase</fullName>
    </recommendedName>
</protein>
<sequence length="181" mass="19464">MERLFRRKLRRWFSLQRLAASTGLAFALLVTLPVTAPGHSHLRAEAGPDQPHQLPPQGVKPAPAPGAEPPAAGAEQGFSLIEEGAKLLFRGLMTEMEPALSDMDQSIRELAPQIRALGPQLSELARLVGDFRNYDMPVMLENGDILIRRNAPLPPEKAPGTPPPGGGRAQPLPGPDGQIDL</sequence>
<keyword evidence="3" id="KW-1185">Reference proteome</keyword>
<dbReference type="Proteomes" id="UP001198571">
    <property type="component" value="Unassembled WGS sequence"/>
</dbReference>
<accession>A0ABS8CGB6</accession>
<reference evidence="2 3" key="1">
    <citation type="submission" date="2020-07" db="EMBL/GenBank/DDBJ databases">
        <title>Pseudogemmobacter sp. nov., isolated from poultry manure in Taiwan.</title>
        <authorList>
            <person name="Lin S.-Y."/>
            <person name="Tang Y.-S."/>
            <person name="Young C.-C."/>
        </authorList>
    </citation>
    <scope>NUCLEOTIDE SEQUENCE [LARGE SCALE GENOMIC DNA]</scope>
    <source>
        <strain evidence="2 3">CC-YST710</strain>
    </source>
</reference>
<feature type="compositionally biased region" description="Pro residues" evidence="1">
    <location>
        <begin position="152"/>
        <end position="165"/>
    </location>
</feature>
<evidence type="ECO:0000313" key="2">
    <source>
        <dbReference type="EMBL" id="MCB5408432.1"/>
    </source>
</evidence>
<name>A0ABS8CGB6_9RHOB</name>
<proteinExistence type="predicted"/>
<dbReference type="RefSeq" id="WP_226933307.1">
    <property type="nucleotide sequence ID" value="NZ_JACDXX010000001.1"/>
</dbReference>
<dbReference type="EMBL" id="JACDXX010000001">
    <property type="protein sequence ID" value="MCB5408432.1"/>
    <property type="molecule type" value="Genomic_DNA"/>
</dbReference>
<feature type="region of interest" description="Disordered" evidence="1">
    <location>
        <begin position="150"/>
        <end position="181"/>
    </location>
</feature>
<feature type="region of interest" description="Disordered" evidence="1">
    <location>
        <begin position="40"/>
        <end position="73"/>
    </location>
</feature>
<organism evidence="2 3">
    <name type="scientific">Pseudogemmobacter faecipullorum</name>
    <dbReference type="NCBI Taxonomy" id="2755041"/>
    <lineage>
        <taxon>Bacteria</taxon>
        <taxon>Pseudomonadati</taxon>
        <taxon>Pseudomonadota</taxon>
        <taxon>Alphaproteobacteria</taxon>
        <taxon>Rhodobacterales</taxon>
        <taxon>Paracoccaceae</taxon>
        <taxon>Pseudogemmobacter</taxon>
    </lineage>
</organism>
<evidence type="ECO:0000313" key="3">
    <source>
        <dbReference type="Proteomes" id="UP001198571"/>
    </source>
</evidence>
<evidence type="ECO:0008006" key="4">
    <source>
        <dbReference type="Google" id="ProtNLM"/>
    </source>
</evidence>
<comment type="caution">
    <text evidence="2">The sequence shown here is derived from an EMBL/GenBank/DDBJ whole genome shotgun (WGS) entry which is preliminary data.</text>
</comment>
<gene>
    <name evidence="2" type="ORF">H0485_00235</name>
</gene>